<dbReference type="OrthoDB" id="370932at2759"/>
<gene>
    <name evidence="4" type="ORF">BO70DRAFT_426288</name>
</gene>
<dbReference type="GeneID" id="37070002"/>
<dbReference type="Gene3D" id="4.10.1050.10">
    <property type="entry name" value="At2g23090-like"/>
    <property type="match status" value="1"/>
</dbReference>
<evidence type="ECO:0000313" key="4">
    <source>
        <dbReference type="EMBL" id="PWY89850.1"/>
    </source>
</evidence>
<dbReference type="PANTHER" id="PTHR33788">
    <property type="entry name" value="OS07G0114300 PROTEIN"/>
    <property type="match status" value="1"/>
</dbReference>
<feature type="region of interest" description="Disordered" evidence="1">
    <location>
        <begin position="1"/>
        <end position="27"/>
    </location>
</feature>
<dbReference type="InterPro" id="IPR039438">
    <property type="entry name" value="At2g23090-like_Znf"/>
</dbReference>
<evidence type="ECO:0000259" key="3">
    <source>
        <dbReference type="Pfam" id="PF12907"/>
    </source>
</evidence>
<dbReference type="PANTHER" id="PTHR33788:SF1">
    <property type="entry name" value="ZINC-BINDING PROTEIN"/>
    <property type="match status" value="1"/>
</dbReference>
<dbReference type="InterPro" id="IPR007513">
    <property type="entry name" value="SERF-like_N"/>
</dbReference>
<dbReference type="RefSeq" id="XP_025402681.1">
    <property type="nucleotide sequence ID" value="XM_025547765.1"/>
</dbReference>
<sequence>MGNGAKAATKRERNAKDAAKSGGKSQLKTNETAKDIMCVICRSTFLKTARAPALTEHASNKHSKTLQDCFPNFVEVAKK</sequence>
<dbReference type="AlphaFoldDB" id="A0A317X042"/>
<dbReference type="EMBL" id="MSFL01000003">
    <property type="protein sequence ID" value="PWY89850.1"/>
    <property type="molecule type" value="Genomic_DNA"/>
</dbReference>
<feature type="compositionally biased region" description="Basic and acidic residues" evidence="1">
    <location>
        <begin position="9"/>
        <end position="19"/>
    </location>
</feature>
<dbReference type="InterPro" id="IPR039713">
    <property type="entry name" value="At2g23090-like"/>
</dbReference>
<organism evidence="4 5">
    <name type="scientific">Aspergillus heteromorphus CBS 117.55</name>
    <dbReference type="NCBI Taxonomy" id="1448321"/>
    <lineage>
        <taxon>Eukaryota</taxon>
        <taxon>Fungi</taxon>
        <taxon>Dikarya</taxon>
        <taxon>Ascomycota</taxon>
        <taxon>Pezizomycotina</taxon>
        <taxon>Eurotiomycetes</taxon>
        <taxon>Eurotiomycetidae</taxon>
        <taxon>Eurotiales</taxon>
        <taxon>Aspergillaceae</taxon>
        <taxon>Aspergillus</taxon>
        <taxon>Aspergillus subgen. Circumdati</taxon>
    </lineage>
</organism>
<keyword evidence="5" id="KW-1185">Reference proteome</keyword>
<comment type="caution">
    <text evidence="4">The sequence shown here is derived from an EMBL/GenBank/DDBJ whole genome shotgun (WGS) entry which is preliminary data.</text>
</comment>
<dbReference type="SUPFAM" id="SSF118359">
    <property type="entry name" value="Expressed protein At2g23090/F21P24.15"/>
    <property type="match status" value="1"/>
</dbReference>
<proteinExistence type="predicted"/>
<evidence type="ECO:0000259" key="2">
    <source>
        <dbReference type="Pfam" id="PF04419"/>
    </source>
</evidence>
<dbReference type="Pfam" id="PF12907">
    <property type="entry name" value="zf-met2"/>
    <property type="match status" value="1"/>
</dbReference>
<dbReference type="InterPro" id="IPR026939">
    <property type="entry name" value="ZNF706/At2g23090_sf"/>
</dbReference>
<feature type="domain" description="At2g23090-like zinc-binding" evidence="3">
    <location>
        <begin position="38"/>
        <end position="72"/>
    </location>
</feature>
<accession>A0A317X042</accession>
<dbReference type="VEuPathDB" id="FungiDB:BO70DRAFT_426288"/>
<dbReference type="Proteomes" id="UP000247233">
    <property type="component" value="Unassembled WGS sequence"/>
</dbReference>
<dbReference type="Pfam" id="PF04419">
    <property type="entry name" value="SERF-like_N"/>
    <property type="match status" value="1"/>
</dbReference>
<feature type="domain" description="Small EDRK-rich factor-like N-terminal" evidence="2">
    <location>
        <begin position="1"/>
        <end position="34"/>
    </location>
</feature>
<evidence type="ECO:0000313" key="5">
    <source>
        <dbReference type="Proteomes" id="UP000247233"/>
    </source>
</evidence>
<evidence type="ECO:0000256" key="1">
    <source>
        <dbReference type="SAM" id="MobiDB-lite"/>
    </source>
</evidence>
<reference evidence="4 5" key="1">
    <citation type="submission" date="2016-12" db="EMBL/GenBank/DDBJ databases">
        <title>The genomes of Aspergillus section Nigri reveals drivers in fungal speciation.</title>
        <authorList>
            <consortium name="DOE Joint Genome Institute"/>
            <person name="Vesth T.C."/>
            <person name="Nybo J."/>
            <person name="Theobald S."/>
            <person name="Brandl J."/>
            <person name="Frisvad J.C."/>
            <person name="Nielsen K.F."/>
            <person name="Lyhne E.K."/>
            <person name="Kogle M.E."/>
            <person name="Kuo A."/>
            <person name="Riley R."/>
            <person name="Clum A."/>
            <person name="Nolan M."/>
            <person name="Lipzen A."/>
            <person name="Salamov A."/>
            <person name="Henrissat B."/>
            <person name="Wiebenga A."/>
            <person name="De Vries R.P."/>
            <person name="Grigoriev I.V."/>
            <person name="Mortensen U.H."/>
            <person name="Andersen M.R."/>
            <person name="Baker S.E."/>
        </authorList>
    </citation>
    <scope>NUCLEOTIDE SEQUENCE [LARGE SCALE GENOMIC DNA]</scope>
    <source>
        <strain evidence="4 5">CBS 117.55</strain>
    </source>
</reference>
<name>A0A317X042_9EURO</name>
<protein>
    <submittedName>
        <fullName evidence="4">DUF1909-domain-containing protein</fullName>
    </submittedName>
</protein>